<name>A0A9X8QR53_9ACTN</name>
<dbReference type="Proteomes" id="UP000184388">
    <property type="component" value="Unassembled WGS sequence"/>
</dbReference>
<organism evidence="3 4">
    <name type="scientific">Streptomyces yunnanensis</name>
    <dbReference type="NCBI Taxonomy" id="156453"/>
    <lineage>
        <taxon>Bacteria</taxon>
        <taxon>Bacillati</taxon>
        <taxon>Actinomycetota</taxon>
        <taxon>Actinomycetes</taxon>
        <taxon>Kitasatosporales</taxon>
        <taxon>Streptomycetaceae</taxon>
        <taxon>Streptomyces</taxon>
    </lineage>
</organism>
<dbReference type="AlphaFoldDB" id="A0A9X8QR53"/>
<keyword evidence="2" id="KW-0472">Membrane</keyword>
<sequence length="217" mass="21902">MAQWDEDTQDWVDPPRPAGRQPDGRSRRMLIVTATVLVLVAGAVVGLYELAGDDGPDTSQWGIPSVVPSPGWSSTASTPWSSPGSGDLGTTADPCSAIDTSTAASLGLSSGSAANPGNSQTGMRACSWSGAGSTAGTSITYTLIYSRDIPMSPEPTPTSISGLSSASVAGNAQGCVIVWPATFGKVFVHARPSSGTEASLCTAAANFASLVAPRVPS</sequence>
<evidence type="ECO:0000256" key="1">
    <source>
        <dbReference type="SAM" id="MobiDB-lite"/>
    </source>
</evidence>
<evidence type="ECO:0000313" key="4">
    <source>
        <dbReference type="Proteomes" id="UP000184388"/>
    </source>
</evidence>
<feature type="region of interest" description="Disordered" evidence="1">
    <location>
        <begin position="1"/>
        <end position="24"/>
    </location>
</feature>
<keyword evidence="2" id="KW-1133">Transmembrane helix</keyword>
<evidence type="ECO:0000313" key="3">
    <source>
        <dbReference type="EMBL" id="SHL48368.1"/>
    </source>
</evidence>
<gene>
    <name evidence="3" type="ORF">SAMN05216268_104444</name>
</gene>
<evidence type="ECO:0008006" key="5">
    <source>
        <dbReference type="Google" id="ProtNLM"/>
    </source>
</evidence>
<evidence type="ECO:0000256" key="2">
    <source>
        <dbReference type="SAM" id="Phobius"/>
    </source>
</evidence>
<feature type="compositionally biased region" description="Low complexity" evidence="1">
    <location>
        <begin position="68"/>
        <end position="85"/>
    </location>
</feature>
<proteinExistence type="predicted"/>
<dbReference type="Pfam" id="PF12079">
    <property type="entry name" value="DUF3558"/>
    <property type="match status" value="1"/>
</dbReference>
<feature type="region of interest" description="Disordered" evidence="1">
    <location>
        <begin position="66"/>
        <end position="133"/>
    </location>
</feature>
<reference evidence="4" key="1">
    <citation type="submission" date="2016-11" db="EMBL/GenBank/DDBJ databases">
        <authorList>
            <person name="Jaros S."/>
            <person name="Januszkiewicz K."/>
            <person name="Wedrychowicz H."/>
        </authorList>
    </citation>
    <scope>NUCLEOTIDE SEQUENCE [LARGE SCALE GENOMIC DNA]</scope>
    <source>
        <strain evidence="4">CGMCC 4.3555</strain>
    </source>
</reference>
<feature type="compositionally biased region" description="Low complexity" evidence="1">
    <location>
        <begin position="100"/>
        <end position="114"/>
    </location>
</feature>
<comment type="caution">
    <text evidence="3">The sequence shown here is derived from an EMBL/GenBank/DDBJ whole genome shotgun (WGS) entry which is preliminary data.</text>
</comment>
<feature type="transmembrane region" description="Helical" evidence="2">
    <location>
        <begin position="29"/>
        <end position="48"/>
    </location>
</feature>
<protein>
    <recommendedName>
        <fullName evidence="5">DUF3558 domain-containing protein</fullName>
    </recommendedName>
</protein>
<dbReference type="EMBL" id="FRBK01000004">
    <property type="protein sequence ID" value="SHL48368.1"/>
    <property type="molecule type" value="Genomic_DNA"/>
</dbReference>
<keyword evidence="2" id="KW-0812">Transmembrane</keyword>
<accession>A0A9X8QR53</accession>
<feature type="compositionally biased region" description="Acidic residues" evidence="1">
    <location>
        <begin position="1"/>
        <end position="10"/>
    </location>
</feature>
<dbReference type="InterPro" id="IPR024520">
    <property type="entry name" value="DUF3558"/>
</dbReference>